<gene>
    <name evidence="15" type="primary">sgaT</name>
    <name evidence="15" type="ORF">DAQ1742_02161</name>
</gene>
<keyword evidence="16" id="KW-1185">Reference proteome</keyword>
<evidence type="ECO:0000256" key="6">
    <source>
        <dbReference type="ARBA" id="ARBA00022683"/>
    </source>
</evidence>
<proteinExistence type="inferred from homology"/>
<feature type="transmembrane region" description="Helical" evidence="14">
    <location>
        <begin position="61"/>
        <end position="81"/>
    </location>
</feature>
<evidence type="ECO:0000256" key="11">
    <source>
        <dbReference type="ARBA" id="ARBA00038218"/>
    </source>
</evidence>
<protein>
    <recommendedName>
        <fullName evidence="12">Ascorbate-specific PTS system EIIC component</fullName>
    </recommendedName>
    <alternativeName>
        <fullName evidence="13">Ascorbate-specific permease IIC component UlaA</fullName>
    </alternativeName>
</protein>
<feature type="transmembrane region" description="Helical" evidence="14">
    <location>
        <begin position="34"/>
        <end position="54"/>
    </location>
</feature>
<dbReference type="PANTHER" id="PTHR33843:SF4">
    <property type="entry name" value="ASCORBATE-SPECIFIC PTS SYSTEM EIIC COMPONENT"/>
    <property type="match status" value="1"/>
</dbReference>
<comment type="subunit">
    <text evidence="2">Homodimer.</text>
</comment>
<evidence type="ECO:0000256" key="7">
    <source>
        <dbReference type="ARBA" id="ARBA00022692"/>
    </source>
</evidence>
<evidence type="ECO:0000256" key="4">
    <source>
        <dbReference type="ARBA" id="ARBA00022475"/>
    </source>
</evidence>
<evidence type="ECO:0000256" key="2">
    <source>
        <dbReference type="ARBA" id="ARBA00011738"/>
    </source>
</evidence>
<evidence type="ECO:0000256" key="3">
    <source>
        <dbReference type="ARBA" id="ARBA00022448"/>
    </source>
</evidence>
<comment type="function">
    <text evidence="10">The phosphoenolpyruvate-dependent sugar phosphotransferase system (sugar PTS), a major carbohydrate active transport system, catalyzes the phosphorylation of incoming sugar substrates concomitantly with their translocation across the cell membrane. The enzyme II UlaABC PTS system is involved in ascorbate transport.</text>
</comment>
<dbReference type="Proteomes" id="UP000294820">
    <property type="component" value="Chromosome 1"/>
</dbReference>
<keyword evidence="8 14" id="KW-1133">Transmembrane helix</keyword>
<dbReference type="GO" id="GO:0005886">
    <property type="term" value="C:plasma membrane"/>
    <property type="evidence" value="ECO:0007669"/>
    <property type="project" value="UniProtKB-SubCell"/>
</dbReference>
<evidence type="ECO:0000313" key="15">
    <source>
        <dbReference type="EMBL" id="SLM63072.1"/>
    </source>
</evidence>
<feature type="transmembrane region" description="Helical" evidence="14">
    <location>
        <begin position="147"/>
        <end position="168"/>
    </location>
</feature>
<name>A0A375AAD3_9GAMM</name>
<evidence type="ECO:0000256" key="14">
    <source>
        <dbReference type="SAM" id="Phobius"/>
    </source>
</evidence>
<feature type="transmembrane region" description="Helical" evidence="14">
    <location>
        <begin position="7"/>
        <end position="28"/>
    </location>
</feature>
<evidence type="ECO:0000256" key="1">
    <source>
        <dbReference type="ARBA" id="ARBA00004651"/>
    </source>
</evidence>
<dbReference type="GO" id="GO:0009401">
    <property type="term" value="P:phosphoenolpyruvate-dependent sugar phosphotransferase system"/>
    <property type="evidence" value="ECO:0007669"/>
    <property type="project" value="UniProtKB-KW"/>
</dbReference>
<feature type="transmembrane region" description="Helical" evidence="14">
    <location>
        <begin position="349"/>
        <end position="370"/>
    </location>
</feature>
<evidence type="ECO:0000256" key="9">
    <source>
        <dbReference type="ARBA" id="ARBA00023136"/>
    </source>
</evidence>
<dbReference type="KEGG" id="daq:DAQ1742_02161"/>
<organism evidence="15 16">
    <name type="scientific">Dickeya aquatica</name>
    <dbReference type="NCBI Taxonomy" id="1401087"/>
    <lineage>
        <taxon>Bacteria</taxon>
        <taxon>Pseudomonadati</taxon>
        <taxon>Pseudomonadota</taxon>
        <taxon>Gammaproteobacteria</taxon>
        <taxon>Enterobacterales</taxon>
        <taxon>Pectobacteriaceae</taxon>
        <taxon>Dickeya</taxon>
    </lineage>
</organism>
<sequence length="429" mass="45863">MDEKMDILLSLVKTPSVIIAIVAFLGLLFQRAPLSRLITGTFLSFIGFTMIKIGGGILMKVLTAFSTLFSHAFHITGVVPSNEAIMAATLDKVGATAALILLFAMLLNILLARFTRLKYIYLSLHLVLFMAFAFTAVLMPFHFTHTTIVAVSSLLIGLYMAASPYILSRFSRQIIGSNEYAISHAAISSYVLGSYLGKWFGNKANDTEQLALSQRIDFLREPNVATLLTMLVLLLLSCLFATRPQISEAMVMVYGAGAADKNAVIFILEQSATFACGLYLAKAGVNLFTAEIVPAFKGFANVFAPGAVPAVDVMVLFTKAPNATLIGFLVSFCVELVCILLFPLAGLPIIVPGIMASFITGGAAAIFGNATGGVRGAIIASSLNGLLLCVLPALTLPLFSHLGAQGVTFADPDFTLPSLVLDWLLRLFQ</sequence>
<evidence type="ECO:0000256" key="5">
    <source>
        <dbReference type="ARBA" id="ARBA00022597"/>
    </source>
</evidence>
<evidence type="ECO:0000256" key="13">
    <source>
        <dbReference type="ARBA" id="ARBA00042859"/>
    </source>
</evidence>
<evidence type="ECO:0000256" key="10">
    <source>
        <dbReference type="ARBA" id="ARBA00037387"/>
    </source>
</evidence>
<keyword evidence="7 14" id="KW-0812">Transmembrane</keyword>
<dbReference type="EMBL" id="LT615367">
    <property type="protein sequence ID" value="SLM63072.1"/>
    <property type="molecule type" value="Genomic_DNA"/>
</dbReference>
<evidence type="ECO:0000256" key="12">
    <source>
        <dbReference type="ARBA" id="ARBA00039702"/>
    </source>
</evidence>
<keyword evidence="4" id="KW-1003">Cell membrane</keyword>
<comment type="subcellular location">
    <subcellularLocation>
        <location evidence="1">Cell membrane</location>
        <topology evidence="1">Multi-pass membrane protein</topology>
    </subcellularLocation>
</comment>
<reference evidence="15 16" key="1">
    <citation type="submission" date="2016-09" db="EMBL/GenBank/DDBJ databases">
        <authorList>
            <person name="Reverchon S."/>
            <person name="Nasser W."/>
            <person name="Leonard S."/>
            <person name="Brochier C."/>
            <person name="Duprey A."/>
        </authorList>
    </citation>
    <scope>NUCLEOTIDE SEQUENCE [LARGE SCALE GENOMIC DNA]</scope>
    <source>
        <strain evidence="15 16">174/2</strain>
    </source>
</reference>
<dbReference type="InterPro" id="IPR004703">
    <property type="entry name" value="PTS_sugar-sp_permease"/>
</dbReference>
<dbReference type="AlphaFoldDB" id="A0A375AAD3"/>
<dbReference type="Pfam" id="PF03611">
    <property type="entry name" value="EIIC-GAT"/>
    <property type="match status" value="1"/>
</dbReference>
<feature type="transmembrane region" description="Helical" evidence="14">
    <location>
        <begin position="119"/>
        <end position="141"/>
    </location>
</feature>
<evidence type="ECO:0000313" key="16">
    <source>
        <dbReference type="Proteomes" id="UP000294820"/>
    </source>
</evidence>
<feature type="transmembrane region" description="Helical" evidence="14">
    <location>
        <begin position="377"/>
        <end position="399"/>
    </location>
</feature>
<dbReference type="InterPro" id="IPR051562">
    <property type="entry name" value="Ascorbate-PTS_EIIC"/>
</dbReference>
<dbReference type="PANTHER" id="PTHR33843">
    <property type="entry name" value="ASCORBATE-SPECIFIC PTS SYSTEM EIIC COMPONENT"/>
    <property type="match status" value="1"/>
</dbReference>
<keyword evidence="9 14" id="KW-0472">Membrane</keyword>
<keyword evidence="3" id="KW-0813">Transport</keyword>
<comment type="similarity">
    <text evidence="11">Belongs to the UlaA family.</text>
</comment>
<keyword evidence="5" id="KW-0762">Sugar transport</keyword>
<feature type="transmembrane region" description="Helical" evidence="14">
    <location>
        <begin position="224"/>
        <end position="242"/>
    </location>
</feature>
<accession>A0A375AAD3</accession>
<keyword evidence="6" id="KW-0598">Phosphotransferase system</keyword>
<feature type="transmembrane region" description="Helical" evidence="14">
    <location>
        <begin position="93"/>
        <end position="112"/>
    </location>
</feature>
<feature type="transmembrane region" description="Helical" evidence="14">
    <location>
        <begin position="323"/>
        <end position="343"/>
    </location>
</feature>
<evidence type="ECO:0000256" key="8">
    <source>
        <dbReference type="ARBA" id="ARBA00022989"/>
    </source>
</evidence>